<dbReference type="InterPro" id="IPR027417">
    <property type="entry name" value="P-loop_NTPase"/>
</dbReference>
<name>A0ABX1HBB3_9ACTN</name>
<gene>
    <name evidence="2" type="ORF">HFV08_30210</name>
</gene>
<evidence type="ECO:0000313" key="2">
    <source>
        <dbReference type="EMBL" id="NKI45428.1"/>
    </source>
</evidence>
<evidence type="ECO:0000313" key="3">
    <source>
        <dbReference type="Proteomes" id="UP000772196"/>
    </source>
</evidence>
<dbReference type="Proteomes" id="UP000772196">
    <property type="component" value="Unassembled WGS sequence"/>
</dbReference>
<organism evidence="2 3">
    <name type="scientific">Streptomyces physcomitrii</name>
    <dbReference type="NCBI Taxonomy" id="2724184"/>
    <lineage>
        <taxon>Bacteria</taxon>
        <taxon>Bacillati</taxon>
        <taxon>Actinomycetota</taxon>
        <taxon>Actinomycetes</taxon>
        <taxon>Kitasatosporales</taxon>
        <taxon>Streptomycetaceae</taxon>
        <taxon>Streptomyces</taxon>
    </lineage>
</organism>
<evidence type="ECO:0000256" key="1">
    <source>
        <dbReference type="SAM" id="MobiDB-lite"/>
    </source>
</evidence>
<protein>
    <submittedName>
        <fullName evidence="2">Trypsin-like peptidase domain-containing protein</fullName>
    </submittedName>
</protein>
<dbReference type="InterPro" id="IPR009003">
    <property type="entry name" value="Peptidase_S1_PA"/>
</dbReference>
<feature type="region of interest" description="Disordered" evidence="1">
    <location>
        <begin position="684"/>
        <end position="722"/>
    </location>
</feature>
<dbReference type="Gene3D" id="2.40.10.10">
    <property type="entry name" value="Trypsin-like serine proteases"/>
    <property type="match status" value="1"/>
</dbReference>
<dbReference type="RefSeq" id="WP_168543756.1">
    <property type="nucleotide sequence ID" value="NZ_JAAWWP010000035.1"/>
</dbReference>
<dbReference type="SUPFAM" id="SSF52540">
    <property type="entry name" value="P-loop containing nucleoside triphosphate hydrolases"/>
    <property type="match status" value="1"/>
</dbReference>
<accession>A0ABX1HBB3</accession>
<dbReference type="InterPro" id="IPR043504">
    <property type="entry name" value="Peptidase_S1_PA_chymotrypsin"/>
</dbReference>
<feature type="compositionally biased region" description="Basic residues" evidence="1">
    <location>
        <begin position="700"/>
        <end position="710"/>
    </location>
</feature>
<sequence>MAERDARTAEESDLGGALVRICDLAGRVRGMGFAADADGTVLTSHEAVDGLPRLVLHAPGDRVCVVTPEAVTEVPGSDLALIRTEGLDLPPLPVTVRDSIPAGSYVRIAAEGWREARVLGRAPVTYTSTDRFHLVTGAVELAVGTEGSDALRLGGHAAGGPVLDAATGSVLAVLGSALQAGHGAAGFAVTPRDAAAGEPGGPIARLLARNAATVPGFGADLNLAGVLQLTATATGSDGPRPCPLHVERPLVAQEFRDFLAGDRAVLGLVGAPGSGRTTELAALAAQRAGGSSPGPTLWLRGADLRADDESIAEAVARALNRAARILAASAAAAASPAPGAEADHPDPTGTDPQERGALRPATAPRGTEPTGPAAPGRTARTGAPGGREDGQGRARPRAAARTPEAERAPEGLRGPTGHRRAFGDISPDRVARLARDAGRPLLLLLDGPEEMPAALAQRLADWSAAGSGWLRDTGAQLVVACRAEHWEQAGAHFPARQLYGRGTGQLPACVRLGPLTGTEASRLRALHGLDASALDPAGARHPLALRLLADVRRAMPGQAPGRPTGEEILGAHLDLVCLRIAARLAQRQQPTGGRAVARLAARVSGQVHEAARRCLAPGQGELDRAGFEELFPWSTGWAAAVLAEGLFVPAGEGYRFADEEVGDWIQGTHLDLDAALRALVHARRTRPEEAPAPRSAVPQQRRRRSQRRRPPQPEPPLPLPRHRIGPVVQAMLLLGRERGPARLGAHLAELIEATDELTQVGEHGEAAAGDAVWWSARLLAEALTRSPDARPHLSVLRMLAGRVVVWRTEGRRTPGDFGPDFWAALALPEEERFDLLRRLVVADGAPGSDTRYLDAVAALLRADPVSRQRRLTDWFGDERKLAATPAATVAAAAQALLHTHRGLALDELVEALVDCAHVRADELLATLAQEEPSALCRAVDRWAHDERPARQVAASAYGTLVARHARLDADRELLRLAALALLERAGDRTLHGSALALLVRDPLTRGRYLPEALRHFATGQARLPFEALLLALPTDPEAVLASCRTRLLRSGGRAEATELLTALAEVTSPASSRRVATLVREVLRRRPELAPAVAAYLEQRLEQGDSARSVLLPLVTEVLREEPAEVRAEIAATAGSHGTAASRALRAELLEFLIEGEHDPEVLVRLLGALAESAEDRGDPATRELVHRTGLRMARSPQGAARLDRGLVELARRVPGFAALLARWLGEAPGNWSPLLGPGARRTIENLAAEPVAV</sequence>
<proteinExistence type="predicted"/>
<dbReference type="EMBL" id="JAAWWP010000035">
    <property type="protein sequence ID" value="NKI45428.1"/>
    <property type="molecule type" value="Genomic_DNA"/>
</dbReference>
<dbReference type="Pfam" id="PF13365">
    <property type="entry name" value="Trypsin_2"/>
    <property type="match status" value="1"/>
</dbReference>
<feature type="region of interest" description="Disordered" evidence="1">
    <location>
        <begin position="335"/>
        <end position="423"/>
    </location>
</feature>
<feature type="compositionally biased region" description="Low complexity" evidence="1">
    <location>
        <begin position="359"/>
        <end position="382"/>
    </location>
</feature>
<comment type="caution">
    <text evidence="2">The sequence shown here is derived from an EMBL/GenBank/DDBJ whole genome shotgun (WGS) entry which is preliminary data.</text>
</comment>
<dbReference type="SUPFAM" id="SSF50494">
    <property type="entry name" value="Trypsin-like serine proteases"/>
    <property type="match status" value="1"/>
</dbReference>
<reference evidence="2 3" key="1">
    <citation type="submission" date="2020-04" db="EMBL/GenBank/DDBJ databases">
        <title>Phylogenetic Diversity and Antibacterial Activity against Ralstonia solanacearum of Endophytic Actinomycete Isolated from Moss.</title>
        <authorList>
            <person name="Zhuang X."/>
        </authorList>
    </citation>
    <scope>NUCLEOTIDE SEQUENCE [LARGE SCALE GENOMIC DNA]</scope>
    <source>
        <strain evidence="2 3">LD120</strain>
    </source>
</reference>
<feature type="compositionally biased region" description="Basic and acidic residues" evidence="1">
    <location>
        <begin position="341"/>
        <end position="357"/>
    </location>
</feature>
<keyword evidence="3" id="KW-1185">Reference proteome</keyword>